<protein>
    <submittedName>
        <fullName evidence="1">Uncharacterized protein</fullName>
    </submittedName>
</protein>
<sequence>MARPIYARTQAKGIFAVQEAQSPEPWSLTEQVEKLTSDGKLLITLINLV</sequence>
<reference evidence="1 2" key="1">
    <citation type="journal article" date="2013" name="Genome Announc.">
        <title>Draft Genome of Pseudomonas stutzeri Strain NF13, a Nitrogen Fixer Isolated from the Galapagos Rift Hydrothermal Vent.</title>
        <authorList>
            <person name="Pena A."/>
            <person name="Busquets A."/>
            <person name="Gomila M."/>
            <person name="Mayol J."/>
            <person name="Bosch R."/>
            <person name="Nogales B."/>
            <person name="Garcia-Valdes E."/>
            <person name="Bennasar A."/>
            <person name="Lalucat J."/>
        </authorList>
    </citation>
    <scope>NUCLEOTIDE SEQUENCE [LARGE SCALE GENOMIC DNA]</scope>
    <source>
        <strain evidence="1 2">NF13</strain>
    </source>
</reference>
<evidence type="ECO:0000313" key="2">
    <source>
        <dbReference type="Proteomes" id="UP000011700"/>
    </source>
</evidence>
<comment type="caution">
    <text evidence="1">The sequence shown here is derived from an EMBL/GenBank/DDBJ whole genome shotgun (WGS) entry which is preliminary data.</text>
</comment>
<accession>M2TWN0</accession>
<gene>
    <name evidence="1" type="ORF">B381_02506</name>
</gene>
<organism evidence="1 2">
    <name type="scientific">Stutzerimonas stutzeri NF13</name>
    <dbReference type="NCBI Taxonomy" id="1212548"/>
    <lineage>
        <taxon>Bacteria</taxon>
        <taxon>Pseudomonadati</taxon>
        <taxon>Pseudomonadota</taxon>
        <taxon>Gammaproteobacteria</taxon>
        <taxon>Pseudomonadales</taxon>
        <taxon>Pseudomonadaceae</taxon>
        <taxon>Stutzerimonas</taxon>
    </lineage>
</organism>
<dbReference type="EMBL" id="AOBS01000014">
    <property type="protein sequence ID" value="EME01786.1"/>
    <property type="molecule type" value="Genomic_DNA"/>
</dbReference>
<evidence type="ECO:0000313" key="1">
    <source>
        <dbReference type="EMBL" id="EME01786.1"/>
    </source>
</evidence>
<dbReference type="AlphaFoldDB" id="M2TWN0"/>
<proteinExistence type="predicted"/>
<dbReference type="Proteomes" id="UP000011700">
    <property type="component" value="Unassembled WGS sequence"/>
</dbReference>
<name>M2TWN0_STUST</name>